<dbReference type="InterPro" id="IPR008278">
    <property type="entry name" value="4-PPantetheinyl_Trfase_dom"/>
</dbReference>
<feature type="domain" description="4'-phosphopantetheinyl transferase" evidence="2">
    <location>
        <begin position="70"/>
        <end position="118"/>
    </location>
</feature>
<comment type="caution">
    <text evidence="3">The sequence shown here is derived from an EMBL/GenBank/DDBJ whole genome shotgun (WGS) entry which is preliminary data.</text>
</comment>
<dbReference type="GO" id="GO:0008897">
    <property type="term" value="F:holo-[acyl-carrier-protein] synthase activity"/>
    <property type="evidence" value="ECO:0007669"/>
    <property type="project" value="InterPro"/>
</dbReference>
<organism evidence="3 4">
    <name type="scientific">Candidatus Enterenecus faecium</name>
    <dbReference type="NCBI Taxonomy" id="2840780"/>
    <lineage>
        <taxon>Bacteria</taxon>
        <taxon>Bacillati</taxon>
        <taxon>Bacillota</taxon>
        <taxon>Clostridia</taxon>
        <taxon>Eubacteriales</taxon>
        <taxon>Candidatus Enterenecus</taxon>
    </lineage>
</organism>
<dbReference type="EMBL" id="DVFO01000077">
    <property type="protein sequence ID" value="HIQ61382.1"/>
    <property type="molecule type" value="Genomic_DNA"/>
</dbReference>
<dbReference type="AlphaFoldDB" id="A0A9D0YSN1"/>
<accession>A0A9D0YSN1</accession>
<evidence type="ECO:0000256" key="1">
    <source>
        <dbReference type="ARBA" id="ARBA00022679"/>
    </source>
</evidence>
<dbReference type="SUPFAM" id="SSF56214">
    <property type="entry name" value="4'-phosphopantetheinyl transferase"/>
    <property type="match status" value="2"/>
</dbReference>
<keyword evidence="1 3" id="KW-0808">Transferase</keyword>
<proteinExistence type="predicted"/>
<gene>
    <name evidence="3" type="ORF">IAD31_07295</name>
</gene>
<dbReference type="Proteomes" id="UP000886879">
    <property type="component" value="Unassembled WGS sequence"/>
</dbReference>
<evidence type="ECO:0000313" key="3">
    <source>
        <dbReference type="EMBL" id="HIQ61382.1"/>
    </source>
</evidence>
<reference evidence="3" key="2">
    <citation type="journal article" date="2021" name="PeerJ">
        <title>Extensive microbial diversity within the chicken gut microbiome revealed by metagenomics and culture.</title>
        <authorList>
            <person name="Gilroy R."/>
            <person name="Ravi A."/>
            <person name="Getino M."/>
            <person name="Pursley I."/>
            <person name="Horton D.L."/>
            <person name="Alikhan N.F."/>
            <person name="Baker D."/>
            <person name="Gharbi K."/>
            <person name="Hall N."/>
            <person name="Watson M."/>
            <person name="Adriaenssens E.M."/>
            <person name="Foster-Nyarko E."/>
            <person name="Jarju S."/>
            <person name="Secka A."/>
            <person name="Antonio M."/>
            <person name="Oren A."/>
            <person name="Chaudhuri R.R."/>
            <person name="La Ragione R."/>
            <person name="Hildebrand F."/>
            <person name="Pallen M.J."/>
        </authorList>
    </citation>
    <scope>NUCLEOTIDE SEQUENCE</scope>
    <source>
        <strain evidence="3">ChiGjej2B2-12916</strain>
    </source>
</reference>
<sequence>MSTKIYGVKGEDGRKLSRPLLRLAARKYGWGALPELEYSGRGKPLIPGEGRWLSLSHSGGYALCALSEFPVGVDIELVKTHRPGLPAFCFAEEELPLFDGTDGSFTRLWTLKESFCKLGDTPLYPPRKVPVPPPCPHRSYEGEGWWASVCCQDTPPEGIEWVNLEDLVEVFTTP</sequence>
<dbReference type="InterPro" id="IPR037143">
    <property type="entry name" value="4-PPantetheinyl_Trfase_dom_sf"/>
</dbReference>
<evidence type="ECO:0000313" key="4">
    <source>
        <dbReference type="Proteomes" id="UP000886879"/>
    </source>
</evidence>
<reference evidence="3" key="1">
    <citation type="submission" date="2020-10" db="EMBL/GenBank/DDBJ databases">
        <authorList>
            <person name="Gilroy R."/>
        </authorList>
    </citation>
    <scope>NUCLEOTIDE SEQUENCE</scope>
    <source>
        <strain evidence="3">ChiGjej2B2-12916</strain>
    </source>
</reference>
<protein>
    <submittedName>
        <fullName evidence="3">4'-phosphopantetheinyl transferase superfamily protein</fullName>
    </submittedName>
</protein>
<name>A0A9D0YSN1_9FIRM</name>
<dbReference type="GO" id="GO:0000287">
    <property type="term" value="F:magnesium ion binding"/>
    <property type="evidence" value="ECO:0007669"/>
    <property type="project" value="InterPro"/>
</dbReference>
<dbReference type="Gene3D" id="3.90.470.20">
    <property type="entry name" value="4'-phosphopantetheinyl transferase domain"/>
    <property type="match status" value="1"/>
</dbReference>
<dbReference type="Pfam" id="PF01648">
    <property type="entry name" value="ACPS"/>
    <property type="match status" value="1"/>
</dbReference>
<evidence type="ECO:0000259" key="2">
    <source>
        <dbReference type="Pfam" id="PF01648"/>
    </source>
</evidence>